<protein>
    <recommendedName>
        <fullName evidence="3">DUF1292 domain-containing protein</fullName>
    </recommendedName>
</protein>
<dbReference type="EMBL" id="BRLH01000003">
    <property type="protein sequence ID" value="GKX55609.1"/>
    <property type="molecule type" value="Genomic_DNA"/>
</dbReference>
<gene>
    <name evidence="1" type="ORF">SOASR030_17210</name>
</gene>
<reference evidence="1" key="1">
    <citation type="submission" date="2022-06" db="EMBL/GenBank/DDBJ databases">
        <title>Draft genome sequences of Leminorella grimontii str. JCM5902.</title>
        <authorList>
            <person name="Wakabayashi Y."/>
            <person name="Kojima K."/>
        </authorList>
    </citation>
    <scope>NUCLEOTIDE SEQUENCE</scope>
    <source>
        <strain evidence="1">JCM 5902</strain>
    </source>
</reference>
<sequence length="77" mass="9107">MDIKFSDRKEGHVVEIVFNLDREFTDPQEADLFLTLEMENPDAQEYYFEMDIHEDVTEEDALKSANFLRKALAAHRK</sequence>
<organism evidence="1 2">
    <name type="scientific">Leminorella grimontii</name>
    <dbReference type="NCBI Taxonomy" id="82981"/>
    <lineage>
        <taxon>Bacteria</taxon>
        <taxon>Pseudomonadati</taxon>
        <taxon>Pseudomonadota</taxon>
        <taxon>Gammaproteobacteria</taxon>
        <taxon>Enterobacterales</taxon>
        <taxon>Budviciaceae</taxon>
        <taxon>Leminorella</taxon>
    </lineage>
</organism>
<comment type="caution">
    <text evidence="1">The sequence shown here is derived from an EMBL/GenBank/DDBJ whole genome shotgun (WGS) entry which is preliminary data.</text>
</comment>
<evidence type="ECO:0008006" key="3">
    <source>
        <dbReference type="Google" id="ProtNLM"/>
    </source>
</evidence>
<accession>A0AAV5N383</accession>
<proteinExistence type="predicted"/>
<dbReference type="Proteomes" id="UP001058124">
    <property type="component" value="Unassembled WGS sequence"/>
</dbReference>
<keyword evidence="2" id="KW-1185">Reference proteome</keyword>
<dbReference type="RefSeq" id="WP_027273581.1">
    <property type="nucleotide sequence ID" value="NZ_BRLH01000003.1"/>
</dbReference>
<dbReference type="AlphaFoldDB" id="A0AAV5N383"/>
<evidence type="ECO:0000313" key="1">
    <source>
        <dbReference type="EMBL" id="GKX55609.1"/>
    </source>
</evidence>
<evidence type="ECO:0000313" key="2">
    <source>
        <dbReference type="Proteomes" id="UP001058124"/>
    </source>
</evidence>
<name>A0AAV5N383_9GAMM</name>